<dbReference type="EC" id="1.-.-.-" evidence="6"/>
<protein>
    <submittedName>
        <fullName evidence="6">TIGR03619 family F420-dependent LLM class oxidoreductase</fullName>
        <ecNumber evidence="6">1.-.-.-</ecNumber>
    </submittedName>
</protein>
<evidence type="ECO:0000313" key="7">
    <source>
        <dbReference type="Proteomes" id="UP001595696"/>
    </source>
</evidence>
<comment type="caution">
    <text evidence="6">The sequence shown here is derived from an EMBL/GenBank/DDBJ whole genome shotgun (WGS) entry which is preliminary data.</text>
</comment>
<dbReference type="Pfam" id="PF00296">
    <property type="entry name" value="Bac_luciferase"/>
    <property type="match status" value="1"/>
</dbReference>
<keyword evidence="3 6" id="KW-0560">Oxidoreductase</keyword>
<dbReference type="PANTHER" id="PTHR42847">
    <property type="entry name" value="ALKANESULFONATE MONOOXYGENASE"/>
    <property type="match status" value="1"/>
</dbReference>
<feature type="domain" description="Luciferase-like" evidence="5">
    <location>
        <begin position="9"/>
        <end position="233"/>
    </location>
</feature>
<evidence type="ECO:0000256" key="2">
    <source>
        <dbReference type="ARBA" id="ARBA00022643"/>
    </source>
</evidence>
<evidence type="ECO:0000259" key="5">
    <source>
        <dbReference type="Pfam" id="PF00296"/>
    </source>
</evidence>
<reference evidence="7" key="1">
    <citation type="journal article" date="2019" name="Int. J. Syst. Evol. Microbiol.">
        <title>The Global Catalogue of Microorganisms (GCM) 10K type strain sequencing project: providing services to taxonomists for standard genome sequencing and annotation.</title>
        <authorList>
            <consortium name="The Broad Institute Genomics Platform"/>
            <consortium name="The Broad Institute Genome Sequencing Center for Infectious Disease"/>
            <person name="Wu L."/>
            <person name="Ma J."/>
        </authorList>
    </citation>
    <scope>NUCLEOTIDE SEQUENCE [LARGE SCALE GENOMIC DNA]</scope>
    <source>
        <strain evidence="7">CGMCC 4.7330</strain>
    </source>
</reference>
<keyword evidence="1" id="KW-0285">Flavoprotein</keyword>
<keyword evidence="4" id="KW-0503">Monooxygenase</keyword>
<dbReference type="Proteomes" id="UP001595696">
    <property type="component" value="Unassembled WGS sequence"/>
</dbReference>
<organism evidence="6 7">
    <name type="scientific">Nocardia jiangsuensis</name>
    <dbReference type="NCBI Taxonomy" id="1691563"/>
    <lineage>
        <taxon>Bacteria</taxon>
        <taxon>Bacillati</taxon>
        <taxon>Actinomycetota</taxon>
        <taxon>Actinomycetes</taxon>
        <taxon>Mycobacteriales</taxon>
        <taxon>Nocardiaceae</taxon>
        <taxon>Nocardia</taxon>
    </lineage>
</organism>
<dbReference type="PANTHER" id="PTHR42847:SF4">
    <property type="entry name" value="ALKANESULFONATE MONOOXYGENASE-RELATED"/>
    <property type="match status" value="1"/>
</dbReference>
<keyword evidence="7" id="KW-1185">Reference proteome</keyword>
<dbReference type="InterPro" id="IPR019921">
    <property type="entry name" value="Lucif-like_OxRdtase_Rv2161c"/>
</dbReference>
<dbReference type="InterPro" id="IPR036661">
    <property type="entry name" value="Luciferase-like_sf"/>
</dbReference>
<dbReference type="NCBIfam" id="TIGR03619">
    <property type="entry name" value="F420_Rv2161c"/>
    <property type="match status" value="1"/>
</dbReference>
<dbReference type="EMBL" id="JBHSAX010000017">
    <property type="protein sequence ID" value="MFC3964236.1"/>
    <property type="molecule type" value="Genomic_DNA"/>
</dbReference>
<evidence type="ECO:0000256" key="1">
    <source>
        <dbReference type="ARBA" id="ARBA00022630"/>
    </source>
</evidence>
<sequence>MKFSVNYPTPMHGADPDALVTFARHVEACGFEGLYVPDHVALYPGARIGGTEVPTTLPFPDPLEILTFVAAHTDRLLLGTGVLLLPYRHPILLAKRLATLDLLSKGRLRLLTVGVGGLPGEAAALGVGYATRGRRADEALDVLRLLWSGGPDGVEFHGEFFDFTEVCVYPKPSTAEFPIHIGGSSPAAARRAGRRGNGYFTGGILTPDERARQLALARSEAAAAGRDPARLEYTRWGSTDLTPGDIAALTAEGVDRLVVNASPNPLDAQLDELSAFAELIRAV</sequence>
<evidence type="ECO:0000256" key="4">
    <source>
        <dbReference type="ARBA" id="ARBA00023033"/>
    </source>
</evidence>
<dbReference type="Gene3D" id="3.20.20.30">
    <property type="entry name" value="Luciferase-like domain"/>
    <property type="match status" value="1"/>
</dbReference>
<gene>
    <name evidence="6" type="ORF">ACFO0B_19800</name>
</gene>
<evidence type="ECO:0000313" key="6">
    <source>
        <dbReference type="EMBL" id="MFC3964236.1"/>
    </source>
</evidence>
<dbReference type="RefSeq" id="WP_378614008.1">
    <property type="nucleotide sequence ID" value="NZ_JBHSAX010000017.1"/>
</dbReference>
<evidence type="ECO:0000256" key="3">
    <source>
        <dbReference type="ARBA" id="ARBA00023002"/>
    </source>
</evidence>
<dbReference type="InterPro" id="IPR011251">
    <property type="entry name" value="Luciferase-like_dom"/>
</dbReference>
<dbReference type="SUPFAM" id="SSF51679">
    <property type="entry name" value="Bacterial luciferase-like"/>
    <property type="match status" value="1"/>
</dbReference>
<keyword evidence="2" id="KW-0288">FMN</keyword>
<name>A0ABV8DXI8_9NOCA</name>
<dbReference type="InterPro" id="IPR050172">
    <property type="entry name" value="SsuD_RutA_monooxygenase"/>
</dbReference>
<proteinExistence type="predicted"/>
<accession>A0ABV8DXI8</accession>
<dbReference type="GO" id="GO:0016491">
    <property type="term" value="F:oxidoreductase activity"/>
    <property type="evidence" value="ECO:0007669"/>
    <property type="project" value="UniProtKB-KW"/>
</dbReference>